<dbReference type="InterPro" id="IPR050090">
    <property type="entry name" value="Tyrosine_recombinase_XerCD"/>
</dbReference>
<evidence type="ECO:0000256" key="4">
    <source>
        <dbReference type="PROSITE-ProRule" id="PRU01248"/>
    </source>
</evidence>
<dbReference type="Gene3D" id="1.10.150.130">
    <property type="match status" value="1"/>
</dbReference>
<name>A0A4P8PBL5_HALMT</name>
<dbReference type="SUPFAM" id="SSF56349">
    <property type="entry name" value="DNA breaking-rejoining enzymes"/>
    <property type="match status" value="1"/>
</dbReference>
<reference evidence="7 8" key="1">
    <citation type="submission" date="2019-04" db="EMBL/GenBank/DDBJ databases">
        <title>Methylomes of two halophilic Archaea, Haloarcula marismortui and Haloferax mediterranei.</title>
        <authorList>
            <person name="DasSarma S."/>
            <person name="DasSarma P."/>
            <person name="DasSarma S."/>
            <person name="Fomenkov A."/>
            <person name="Vincze T."/>
            <person name="Anton B.P."/>
            <person name="Roberts R.J."/>
        </authorList>
    </citation>
    <scope>NUCLEOTIDE SEQUENCE [LARGE SCALE GENOMIC DNA]</scope>
    <source>
        <strain evidence="8">ATCC 33500 / DSM 1411 / JCM 8866 / NBRC 14739 / NCIMB 2177 / R-4</strain>
    </source>
</reference>
<evidence type="ECO:0000256" key="2">
    <source>
        <dbReference type="ARBA" id="ARBA00023125"/>
    </source>
</evidence>
<feature type="domain" description="Tyr recombinase" evidence="5">
    <location>
        <begin position="118"/>
        <end position="335"/>
    </location>
</feature>
<evidence type="ECO:0000259" key="6">
    <source>
        <dbReference type="PROSITE" id="PS51900"/>
    </source>
</evidence>
<dbReference type="CDD" id="cd00397">
    <property type="entry name" value="DNA_BRE_C"/>
    <property type="match status" value="1"/>
</dbReference>
<dbReference type="EMBL" id="CP039139">
    <property type="protein sequence ID" value="QCQ75519.1"/>
    <property type="molecule type" value="Genomic_DNA"/>
</dbReference>
<dbReference type="InterPro" id="IPR011010">
    <property type="entry name" value="DNA_brk_join_enz"/>
</dbReference>
<dbReference type="GO" id="GO:0003677">
    <property type="term" value="F:DNA binding"/>
    <property type="evidence" value="ECO:0007669"/>
    <property type="project" value="UniProtKB-UniRule"/>
</dbReference>
<evidence type="ECO:0000313" key="7">
    <source>
        <dbReference type="EMBL" id="QCQ75519.1"/>
    </source>
</evidence>
<evidence type="ECO:0000259" key="5">
    <source>
        <dbReference type="PROSITE" id="PS51898"/>
    </source>
</evidence>
<dbReference type="RefSeq" id="WP_014732275.1">
    <property type="nucleotide sequence ID" value="NC_017941.2"/>
</dbReference>
<feature type="domain" description="Core-binding (CB)" evidence="6">
    <location>
        <begin position="10"/>
        <end position="94"/>
    </location>
</feature>
<dbReference type="Pfam" id="PF02899">
    <property type="entry name" value="Phage_int_SAM_1"/>
    <property type="match status" value="1"/>
</dbReference>
<keyword evidence="3" id="KW-0233">DNA recombination</keyword>
<keyword evidence="2 4" id="KW-0238">DNA-binding</keyword>
<dbReference type="InterPro" id="IPR004107">
    <property type="entry name" value="Integrase_SAM-like_N"/>
</dbReference>
<dbReference type="PANTHER" id="PTHR30349">
    <property type="entry name" value="PHAGE INTEGRASE-RELATED"/>
    <property type="match status" value="1"/>
</dbReference>
<dbReference type="Pfam" id="PF00589">
    <property type="entry name" value="Phage_integrase"/>
    <property type="match status" value="1"/>
</dbReference>
<dbReference type="Proteomes" id="UP000299011">
    <property type="component" value="Chromosome"/>
</dbReference>
<dbReference type="GeneID" id="40156689"/>
<evidence type="ECO:0000313" key="8">
    <source>
        <dbReference type="Proteomes" id="UP000299011"/>
    </source>
</evidence>
<dbReference type="Gene3D" id="1.10.443.10">
    <property type="entry name" value="Intergrase catalytic core"/>
    <property type="match status" value="1"/>
</dbReference>
<sequence length="347" mass="39810">MVPVSGPRDLSPREARERFLARRKRNSTERTVRSYSNRLNVFVHWCESENIESMSELTGWHLDEFLAFRSAQDVAPATIKGSMTAVRQLLKYCVRIEVVDEDLLDKVEVPKLTKDQQTSDDKLETDEAKSLLEFYRSSTQYYGTAWHALLEVAWHTGARMGGLRSLDLSDFDASEQTFQFVHRPDSGTPLKNKTDGERIVGVPKTVVDVLNTYIARERSDKRDDSGREPLFAARQGRPSDTTFRCWSYLATQPCLYRACPHGRDRHSCSYTNRNKSSQCPSSRSPHAIRTGSITWQLDRGIPIELVAERVNAAPATIRRYYDKADELERFRERRQEIALELDIEEGA</sequence>
<protein>
    <submittedName>
        <fullName evidence="7">Site-specific integrase</fullName>
    </submittedName>
</protein>
<dbReference type="InterPro" id="IPR013762">
    <property type="entry name" value="Integrase-like_cat_sf"/>
</dbReference>
<dbReference type="GO" id="GO:0015074">
    <property type="term" value="P:DNA integration"/>
    <property type="evidence" value="ECO:0007669"/>
    <property type="project" value="UniProtKB-KW"/>
</dbReference>
<organism evidence="7 8">
    <name type="scientific">Haloferax mediterranei (strain ATCC 33500 / DSM 1411 / JCM 8866 / NBRC 14739 / NCIMB 2177 / R-4)</name>
    <name type="common">Halobacterium mediterranei</name>
    <dbReference type="NCBI Taxonomy" id="523841"/>
    <lineage>
        <taxon>Archaea</taxon>
        <taxon>Methanobacteriati</taxon>
        <taxon>Methanobacteriota</taxon>
        <taxon>Stenosarchaea group</taxon>
        <taxon>Halobacteria</taxon>
        <taxon>Halobacteriales</taxon>
        <taxon>Haloferacaceae</taxon>
        <taxon>Haloferax</taxon>
    </lineage>
</organism>
<gene>
    <name evidence="7" type="ORF">E6P09_09690</name>
</gene>
<evidence type="ECO:0000256" key="3">
    <source>
        <dbReference type="ARBA" id="ARBA00023172"/>
    </source>
</evidence>
<dbReference type="GO" id="GO:0006310">
    <property type="term" value="P:DNA recombination"/>
    <property type="evidence" value="ECO:0007669"/>
    <property type="project" value="UniProtKB-KW"/>
</dbReference>
<evidence type="ECO:0000256" key="1">
    <source>
        <dbReference type="ARBA" id="ARBA00022908"/>
    </source>
</evidence>
<dbReference type="AlphaFoldDB" id="A0A4P8PBL5"/>
<dbReference type="PANTHER" id="PTHR30349:SF41">
    <property type="entry name" value="INTEGRASE_RECOMBINASE PROTEIN MJ0367-RELATED"/>
    <property type="match status" value="1"/>
</dbReference>
<dbReference type="InterPro" id="IPR010998">
    <property type="entry name" value="Integrase_recombinase_N"/>
</dbReference>
<dbReference type="PROSITE" id="PS51898">
    <property type="entry name" value="TYR_RECOMBINASE"/>
    <property type="match status" value="1"/>
</dbReference>
<dbReference type="InterPro" id="IPR002104">
    <property type="entry name" value="Integrase_catalytic"/>
</dbReference>
<keyword evidence="1" id="KW-0229">DNA integration</keyword>
<accession>A0A4P8PBL5</accession>
<dbReference type="InterPro" id="IPR044068">
    <property type="entry name" value="CB"/>
</dbReference>
<dbReference type="PROSITE" id="PS51900">
    <property type="entry name" value="CB"/>
    <property type="match status" value="1"/>
</dbReference>
<proteinExistence type="predicted"/>